<protein>
    <submittedName>
        <fullName evidence="2">Unannotated protein</fullName>
    </submittedName>
</protein>
<feature type="compositionally biased region" description="Gly residues" evidence="1">
    <location>
        <begin position="14"/>
        <end position="31"/>
    </location>
</feature>
<proteinExistence type="predicted"/>
<evidence type="ECO:0000256" key="1">
    <source>
        <dbReference type="SAM" id="MobiDB-lite"/>
    </source>
</evidence>
<dbReference type="EMBL" id="CAEZSE010000086">
    <property type="protein sequence ID" value="CAB4535432.1"/>
    <property type="molecule type" value="Genomic_DNA"/>
</dbReference>
<sequence length="78" mass="7213">MNGGRVTPPSGRRAIGGGGIGREEPGGGGIGRVEPGKVGRPGTVAPPTRFGCVGSVGCVGCVGLVPGAVLAAGACAGC</sequence>
<name>A0A6J6B8K9_9ZZZZ</name>
<reference evidence="2" key="1">
    <citation type="submission" date="2020-05" db="EMBL/GenBank/DDBJ databases">
        <authorList>
            <person name="Chiriac C."/>
            <person name="Salcher M."/>
            <person name="Ghai R."/>
            <person name="Kavagutti S V."/>
        </authorList>
    </citation>
    <scope>NUCLEOTIDE SEQUENCE</scope>
</reference>
<organism evidence="2">
    <name type="scientific">freshwater metagenome</name>
    <dbReference type="NCBI Taxonomy" id="449393"/>
    <lineage>
        <taxon>unclassified sequences</taxon>
        <taxon>metagenomes</taxon>
        <taxon>ecological metagenomes</taxon>
    </lineage>
</organism>
<gene>
    <name evidence="2" type="ORF">UFOPK1353_00624</name>
</gene>
<evidence type="ECO:0000313" key="2">
    <source>
        <dbReference type="EMBL" id="CAB4535432.1"/>
    </source>
</evidence>
<dbReference type="AlphaFoldDB" id="A0A6J6B8K9"/>
<accession>A0A6J6B8K9</accession>
<feature type="region of interest" description="Disordered" evidence="1">
    <location>
        <begin position="1"/>
        <end position="44"/>
    </location>
</feature>